<sequence>MGVSVGDADGGAASWTIDPELRSLVSGMLSNLPNLWPEESKPSTGDKDASSGGGGLSAKSREARKAAQMRALERIRKQQASFAASLGGADSSQTDNGDGEDDEEADLCIICRCDDADGNSHSGPLGFLGHVQRSRVLQLRSSSEIGRLTWASREGGEEKETAETADEGMGGPHELHRAYRVVGNKGCQLRATEAMNSAPVACLPPGSVVTVLESRASPRYDLLSRRVLVRHRSIDVPAEPAAGDNKRPSPANLPEAVEGWASVTSSQGYVILAPLSDLCCLSTRWGPTRPIVRLCGHAAHVRCVEAHTLSLHQRAAGDQPYDGRFAANIDDGEFLCPLCKQLSNVLVPRDRKSSSSSGRGSDGKQGAEAESSGASAPDLDTLPPLEQLSALRSVLSSAAAASTPNCPPSENDGIDDDDSPENKDERLAARRFGDQLLQAVAPTDRSTSAARRRREKEWHPALRRWDFDEEREDDLWPCPSGLESGRSEEPVVGDLLHLLRQVHVAWAALGHSAASAEAAARGVLEPNGMAGLPTDEPWAEFGKASKDNHPMLLELRRMAAATSGLTEVAGTEIDRQLGGSAKPAASSNAKSFSLIGSLLSDIFSGTFWTQSDADALPSTKQWQVLTALLAAMPCHVARDGTISRRHEARAAAAAMWATRGFGVPRPFASAPVSPRDAPSTSVRAVSAVSAVALPAVEGGEVGAVMQPQPQVEVMRREDGGGSGGGEDFSQRLRRLEEDMSFVPAPLSVAQICGGGSSSGAEDGAGSAAGAVDRSENPGLEALWGTMDPSSPSTPGALPFRPAVASAFLYVPLLAWDLQTLAGAIFSAILASDRASRGCITLDASARMLLLARLVQALISPDGFDVDVGTVEDDFDLGEMEEFWTEEELLTEGAALVCLLRRCRTASGSRAPADHIPKGWVETKGFDSSKNAARFVKRVGYAVLPFARTLVLLLRACYSAVRQRSRQSRAGGNGEGKLERLLVDPELMTYEDGLLMVKLMGGPLPSAAMKSWMEVVDRWLASVRALESYHGSRGRTLTFDAGAKEWKAAAEGDTAATNGTADATSKVVVKDAAGVKDDLAMGVEVEVVQAEGQAEAASLDLANIGTENSVDMEDVGSAHGQHGIDGDEHMSDNESDTHSSDGGDHPFPNVRIQGSMAGDSDSSNDEELLEDMEMVADEVDVEEEEIDEEDLVAFGDAMGERAAALEAGFGPGAVGPDGLPPFGEDTFDDSSLDEDEDDSSVANSDDRDYTSRIAIRKRRAQDKLLAYTSSAPILPYQPSLLGSAEVGAGPRGGKLALGPASRVSSDLSHLGMVHRPGPVSSSLIRLPRSFVELYGLVNKVKGRGAGGGGDGVPNAGADGDDDAGSSETAICLLTGTIMSSGSSRRHYSRANRPPGACTLHAQRVGSGIGVFFLVQKCTVLLVHNNKSAYSASLYVDENGEEDPGLRRGRPLFLKGERYEALEGLWRKHGVPREVAQIRSTSDRVIRDNWY</sequence>
<reference evidence="4" key="1">
    <citation type="submission" date="2021-01" db="EMBL/GenBank/DDBJ databases">
        <authorList>
            <person name="Corre E."/>
            <person name="Pelletier E."/>
            <person name="Niang G."/>
            <person name="Scheremetjew M."/>
            <person name="Finn R."/>
            <person name="Kale V."/>
            <person name="Holt S."/>
            <person name="Cochrane G."/>
            <person name="Meng A."/>
            <person name="Brown T."/>
            <person name="Cohen L."/>
        </authorList>
    </citation>
    <scope>NUCLEOTIDE SEQUENCE</scope>
    <source>
        <strain evidence="4">Isolate 1302-5</strain>
    </source>
</reference>
<dbReference type="PANTHER" id="PTHR21497:SF24">
    <property type="entry name" value="E3 UBIQUITIN-PROTEIN LIGASE UBR1"/>
    <property type="match status" value="1"/>
</dbReference>
<evidence type="ECO:0000256" key="1">
    <source>
        <dbReference type="RuleBase" id="RU366018"/>
    </source>
</evidence>
<keyword evidence="1" id="KW-0863">Zinc-finger</keyword>
<comment type="function">
    <text evidence="1">Ubiquitin ligase protein which is a component of the N-end rule pathway. Recognizes and binds to proteins bearing specific N-terminal residues that are destabilizing according to the N-end rule, leading to their ubiquitination and subsequent degradation.</text>
</comment>
<comment type="similarity">
    <text evidence="1">Belongs to the E3 ubiquitin-protein ligase UBR1-like family.</text>
</comment>
<dbReference type="PANTHER" id="PTHR21497">
    <property type="entry name" value="UBIQUITIN LIGASE E3 ALPHA-RELATED"/>
    <property type="match status" value="1"/>
</dbReference>
<keyword evidence="1" id="KW-0808">Transferase</keyword>
<dbReference type="GO" id="GO:0008270">
    <property type="term" value="F:zinc ion binding"/>
    <property type="evidence" value="ECO:0007669"/>
    <property type="project" value="UniProtKB-UniRule"/>
</dbReference>
<feature type="region of interest" description="Disordered" evidence="2">
    <location>
        <begin position="149"/>
        <end position="172"/>
    </location>
</feature>
<dbReference type="GO" id="GO:0000151">
    <property type="term" value="C:ubiquitin ligase complex"/>
    <property type="evidence" value="ECO:0007669"/>
    <property type="project" value="TreeGrafter"/>
</dbReference>
<dbReference type="EMBL" id="HBKQ01034271">
    <property type="protein sequence ID" value="CAE2255029.1"/>
    <property type="molecule type" value="Transcribed_RNA"/>
</dbReference>
<dbReference type="InterPro" id="IPR044046">
    <property type="entry name" value="E3_ligase_UBR-like_C"/>
</dbReference>
<dbReference type="GO" id="GO:0005737">
    <property type="term" value="C:cytoplasm"/>
    <property type="evidence" value="ECO:0007669"/>
    <property type="project" value="TreeGrafter"/>
</dbReference>
<evidence type="ECO:0000259" key="3">
    <source>
        <dbReference type="Pfam" id="PF18995"/>
    </source>
</evidence>
<organism evidence="4">
    <name type="scientific">Odontella aurita</name>
    <dbReference type="NCBI Taxonomy" id="265563"/>
    <lineage>
        <taxon>Eukaryota</taxon>
        <taxon>Sar</taxon>
        <taxon>Stramenopiles</taxon>
        <taxon>Ochrophyta</taxon>
        <taxon>Bacillariophyta</taxon>
        <taxon>Mediophyceae</taxon>
        <taxon>Biddulphiophycidae</taxon>
        <taxon>Eupodiscales</taxon>
        <taxon>Odontellaceae</taxon>
        <taxon>Odontella</taxon>
    </lineage>
</organism>
<name>A0A7S4J7V0_9STRA</name>
<feature type="region of interest" description="Disordered" evidence="2">
    <location>
        <begin position="1112"/>
        <end position="1165"/>
    </location>
</feature>
<dbReference type="EC" id="2.3.2.27" evidence="1"/>
<feature type="compositionally biased region" description="Basic and acidic residues" evidence="2">
    <location>
        <begin position="1121"/>
        <end position="1143"/>
    </location>
</feature>
<feature type="region of interest" description="Disordered" evidence="2">
    <location>
        <begin position="31"/>
        <end position="76"/>
    </location>
</feature>
<dbReference type="GO" id="GO:0071596">
    <property type="term" value="P:ubiquitin-dependent protein catabolic process via the N-end rule pathway"/>
    <property type="evidence" value="ECO:0007669"/>
    <property type="project" value="UniProtKB-UniRule"/>
</dbReference>
<proteinExistence type="inferred from homology"/>
<comment type="pathway">
    <text evidence="1">Protein modification; protein ubiquitination.</text>
</comment>
<dbReference type="GO" id="GO:0061630">
    <property type="term" value="F:ubiquitin protein ligase activity"/>
    <property type="evidence" value="ECO:0007669"/>
    <property type="project" value="UniProtKB-UniRule"/>
</dbReference>
<feature type="region of interest" description="Disordered" evidence="2">
    <location>
        <begin position="82"/>
        <end position="101"/>
    </location>
</feature>
<feature type="compositionally biased region" description="Basic and acidic residues" evidence="2">
    <location>
        <begin position="38"/>
        <end position="49"/>
    </location>
</feature>
<keyword evidence="1" id="KW-0862">Zinc</keyword>
<evidence type="ECO:0000313" key="4">
    <source>
        <dbReference type="EMBL" id="CAE2255029.1"/>
    </source>
</evidence>
<dbReference type="InterPro" id="IPR039164">
    <property type="entry name" value="UBR1-like"/>
</dbReference>
<feature type="compositionally biased region" description="Basic and acidic residues" evidence="2">
    <location>
        <begin position="59"/>
        <end position="76"/>
    </location>
</feature>
<protein>
    <recommendedName>
        <fullName evidence="1">E3 ubiquitin-protein ligase</fullName>
        <ecNumber evidence="1">2.3.2.27</ecNumber>
    </recommendedName>
</protein>
<feature type="domain" description="E3 ubiquitin-protein ligase UBR-like C-terminal" evidence="3">
    <location>
        <begin position="1364"/>
        <end position="1464"/>
    </location>
</feature>
<comment type="catalytic activity">
    <reaction evidence="1">
        <text>S-ubiquitinyl-[E2 ubiquitin-conjugating enzyme]-L-cysteine + [acceptor protein]-L-lysine = [E2 ubiquitin-conjugating enzyme]-L-cysteine + N(6)-ubiquitinyl-[acceptor protein]-L-lysine.</text>
        <dbReference type="EC" id="2.3.2.27"/>
    </reaction>
</comment>
<evidence type="ECO:0000256" key="2">
    <source>
        <dbReference type="SAM" id="MobiDB-lite"/>
    </source>
</evidence>
<dbReference type="GO" id="GO:0016567">
    <property type="term" value="P:protein ubiquitination"/>
    <property type="evidence" value="ECO:0007669"/>
    <property type="project" value="UniProtKB-UniRule"/>
</dbReference>
<dbReference type="UniPathway" id="UPA00143"/>
<feature type="region of interest" description="Disordered" evidence="2">
    <location>
        <begin position="399"/>
        <end position="455"/>
    </location>
</feature>
<feature type="region of interest" description="Disordered" evidence="2">
    <location>
        <begin position="1207"/>
        <end position="1245"/>
    </location>
</feature>
<feature type="compositionally biased region" description="Acidic residues" evidence="2">
    <location>
        <begin position="1224"/>
        <end position="1238"/>
    </location>
</feature>
<accession>A0A7S4J7V0</accession>
<feature type="compositionally biased region" description="Basic and acidic residues" evidence="2">
    <location>
        <begin position="420"/>
        <end position="433"/>
    </location>
</feature>
<feature type="region of interest" description="Disordered" evidence="2">
    <location>
        <begin position="349"/>
        <end position="382"/>
    </location>
</feature>
<gene>
    <name evidence="4" type="ORF">OAUR00152_LOCUS23449</name>
</gene>
<keyword evidence="1" id="KW-0833">Ubl conjugation pathway</keyword>
<keyword evidence="1" id="KW-0479">Metal-binding</keyword>
<dbReference type="Pfam" id="PF18995">
    <property type="entry name" value="PRT6_C"/>
    <property type="match status" value="1"/>
</dbReference>